<dbReference type="RefSeq" id="WP_036532981.1">
    <property type="nucleotide sequence ID" value="NZ_JJML01000019.1"/>
</dbReference>
<sequence>MVLLDDLTQRLQIDDPEERRTISNVSWSQYEALLSDLGDMAHYRVTYLDGVLEIVSPSRRHESGKTQIGTLLEIYFLETDTEYFPTGSTTLRKEAQQAGTEPDEGYCIGTDKEFPDLAIEVVVTSGGINRLELYRRLGVREVWFWQNNQFSIYHLREEVPIQFAQTFGYEAIDHSEVLPNLDMNLLAVCVRNPNPLAAAKEFRQGVCHKKSSWVYPTTQTT</sequence>
<dbReference type="CDD" id="cd06260">
    <property type="entry name" value="DUF820-like"/>
    <property type="match status" value="1"/>
</dbReference>
<dbReference type="AlphaFoldDB" id="A0A098TKD7"/>
<evidence type="ECO:0000313" key="3">
    <source>
        <dbReference type="Proteomes" id="UP000030170"/>
    </source>
</evidence>
<dbReference type="InterPro" id="IPR011335">
    <property type="entry name" value="Restrct_endonuc-II-like"/>
</dbReference>
<dbReference type="SUPFAM" id="SSF52980">
    <property type="entry name" value="Restriction endonuclease-like"/>
    <property type="match status" value="1"/>
</dbReference>
<dbReference type="InterPro" id="IPR008538">
    <property type="entry name" value="Uma2"/>
</dbReference>
<evidence type="ECO:0000313" key="2">
    <source>
        <dbReference type="EMBL" id="KGF72741.1"/>
    </source>
</evidence>
<comment type="caution">
    <text evidence="2">The sequence shown here is derived from an EMBL/GenBank/DDBJ whole genome shotgun (WGS) entry which is preliminary data.</text>
</comment>
<dbReference type="PANTHER" id="PTHR47152">
    <property type="entry name" value="SLR2084 PROTEIN-RELATED"/>
    <property type="match status" value="1"/>
</dbReference>
<accession>A0A098TKD7</accession>
<dbReference type="InterPro" id="IPR012296">
    <property type="entry name" value="Nuclease_put_TT1808"/>
</dbReference>
<feature type="domain" description="Putative restriction endonuclease" evidence="1">
    <location>
        <begin position="27"/>
        <end position="182"/>
    </location>
</feature>
<dbReference type="EMBL" id="JJML01000019">
    <property type="protein sequence ID" value="KGF72741.1"/>
    <property type="molecule type" value="Genomic_DNA"/>
</dbReference>
<evidence type="ECO:0000259" key="1">
    <source>
        <dbReference type="Pfam" id="PF05685"/>
    </source>
</evidence>
<reference evidence="2 3" key="1">
    <citation type="journal article" date="2014" name="Mol. Ecol.">
        <title>Evolution of Synechococcus.</title>
        <authorList>
            <person name="Dvorak P."/>
            <person name="Casamatta D."/>
            <person name="Hasler P."/>
            <person name="Poulickova A."/>
            <person name="Ondrej V."/>
            <person name="Sanges R."/>
        </authorList>
    </citation>
    <scope>NUCLEOTIDE SEQUENCE [LARGE SCALE GENOMIC DNA]</scope>
    <source>
        <strain evidence="2 3">CAUP A 1101</strain>
    </source>
</reference>
<gene>
    <name evidence="2" type="ORF">DO97_05215</name>
</gene>
<organism evidence="2 3">
    <name type="scientific">Neosynechococcus sphagnicola sy1</name>
    <dbReference type="NCBI Taxonomy" id="1497020"/>
    <lineage>
        <taxon>Bacteria</taxon>
        <taxon>Bacillati</taxon>
        <taxon>Cyanobacteriota</taxon>
        <taxon>Cyanophyceae</taxon>
        <taxon>Neosynechococcales</taxon>
        <taxon>Neosynechococcaceae</taxon>
        <taxon>Neosynechococcus</taxon>
    </lineage>
</organism>
<dbReference type="OrthoDB" id="5768410at2"/>
<dbReference type="STRING" id="1497020.DO97_05215"/>
<proteinExistence type="predicted"/>
<dbReference type="Proteomes" id="UP000030170">
    <property type="component" value="Unassembled WGS sequence"/>
</dbReference>
<dbReference type="Gene3D" id="3.90.1570.10">
    <property type="entry name" value="tt1808, chain A"/>
    <property type="match status" value="1"/>
</dbReference>
<name>A0A098TKD7_9CYAN</name>
<dbReference type="PANTHER" id="PTHR47152:SF4">
    <property type="entry name" value="SLR0445 PROTEIN"/>
    <property type="match status" value="1"/>
</dbReference>
<dbReference type="Pfam" id="PF05685">
    <property type="entry name" value="Uma2"/>
    <property type="match status" value="1"/>
</dbReference>
<keyword evidence="3" id="KW-1185">Reference proteome</keyword>
<protein>
    <recommendedName>
        <fullName evidence="1">Putative restriction endonuclease domain-containing protein</fullName>
    </recommendedName>
</protein>